<evidence type="ECO:0000313" key="2">
    <source>
        <dbReference type="Proteomes" id="UP000831880"/>
    </source>
</evidence>
<dbReference type="Gene3D" id="3.40.50.12780">
    <property type="entry name" value="N-terminal domain of ligase-like"/>
    <property type="match status" value="1"/>
</dbReference>
<reference evidence="1 2" key="1">
    <citation type="submission" date="2022-04" db="EMBL/GenBank/DDBJ databases">
        <title>Halobacillus sp. isolated from saltern.</title>
        <authorList>
            <person name="Won M."/>
            <person name="Lee C.-M."/>
            <person name="Woen H.-Y."/>
            <person name="Kwon S.-W."/>
        </authorList>
    </citation>
    <scope>NUCLEOTIDE SEQUENCE [LARGE SCALE GENOMIC DNA]</scope>
    <source>
        <strain evidence="1 2">SSTM10-2</strain>
    </source>
</reference>
<dbReference type="PANTHER" id="PTHR36932:SF1">
    <property type="entry name" value="CAPSULAR POLYSACCHARIDE BIOSYNTHESIS PROTEIN"/>
    <property type="match status" value="1"/>
</dbReference>
<proteinExistence type="predicted"/>
<evidence type="ECO:0000313" key="1">
    <source>
        <dbReference type="EMBL" id="UOQ94429.1"/>
    </source>
</evidence>
<protein>
    <recommendedName>
        <fullName evidence="3">Phenylacetate-CoA ligase</fullName>
    </recommendedName>
</protein>
<evidence type="ECO:0008006" key="3">
    <source>
        <dbReference type="Google" id="ProtNLM"/>
    </source>
</evidence>
<name>A0ABY4H289_9BACI</name>
<dbReference type="InterPro" id="IPR042099">
    <property type="entry name" value="ANL_N_sf"/>
</dbReference>
<dbReference type="EMBL" id="CP095074">
    <property type="protein sequence ID" value="UOQ94429.1"/>
    <property type="molecule type" value="Genomic_DNA"/>
</dbReference>
<organism evidence="1 2">
    <name type="scientific">Halobacillus shinanisalinarum</name>
    <dbReference type="NCBI Taxonomy" id="2932258"/>
    <lineage>
        <taxon>Bacteria</taxon>
        <taxon>Bacillati</taxon>
        <taxon>Bacillota</taxon>
        <taxon>Bacilli</taxon>
        <taxon>Bacillales</taxon>
        <taxon>Bacillaceae</taxon>
        <taxon>Halobacillus</taxon>
    </lineage>
</organism>
<dbReference type="SUPFAM" id="SSF56801">
    <property type="entry name" value="Acetyl-CoA synthetase-like"/>
    <property type="match status" value="1"/>
</dbReference>
<dbReference type="Proteomes" id="UP000831880">
    <property type="component" value="Chromosome"/>
</dbReference>
<dbReference type="PANTHER" id="PTHR36932">
    <property type="entry name" value="CAPSULAR POLYSACCHARIDE BIOSYNTHESIS PROTEIN"/>
    <property type="match status" value="1"/>
</dbReference>
<dbReference type="InterPro" id="IPR053158">
    <property type="entry name" value="CapK_Type1_Caps_Biosynth"/>
</dbReference>
<gene>
    <name evidence="1" type="ORF">MUO14_05605</name>
</gene>
<accession>A0ABY4H289</accession>
<dbReference type="RefSeq" id="WP_244754091.1">
    <property type="nucleotide sequence ID" value="NZ_CP095074.1"/>
</dbReference>
<sequence>MSLINRLKIFVMEKSRRTNGMHYYKIYKRSQWQDQQQLATLQFKQLTNLVDHVYHHVPYYKHYMEEAGIKPKDFTSLEDLNKLPIVGKDEMKRHKNAMVANNIKEYRAEEKRTGGSTGRPLKYFVPKVSHSLMWANIWRGWNVTGYQPGDKIAVLAGGSLLSGFDIKRKLYYFLNNWIPFSSYNMSDDTMGSYLKKLKKGKIKFLYGYSSSTYELANFIIKKGETLQLNGVITTSEVLLPHYREAIEKAFNCQVFDQYGANDGGVTAFECRQHDGLHIGMERCYVEIVDEEGHAVPDAVEGRILLTDLTNYAMPFIRYEVGDYGSLTTEPCSCGRGLLRFTHIKGRQQEFIYSAGNRKVHGGFFSTTFRQYDAVEQFQVTQDKVGEVMIKLKLSDPQFEQKLERIRRNILEKAELKKVSFEITDHFEKTKGGKHRFVINNVTEREYLQ</sequence>
<keyword evidence="2" id="KW-1185">Reference proteome</keyword>